<keyword evidence="2" id="KW-0946">Virion</keyword>
<accession>A0A977R5I3</accession>
<proteinExistence type="predicted"/>
<dbReference type="EMBL" id="MZ600515">
    <property type="protein sequence ID" value="UXL82824.1"/>
    <property type="molecule type" value="Genomic_RNA"/>
</dbReference>
<feature type="domain" description="Major coat protein L-A virus" evidence="1">
    <location>
        <begin position="54"/>
        <end position="370"/>
    </location>
</feature>
<organism evidence="2">
    <name type="scientific">Conidiobolus lamprauges totivirus 2</name>
    <dbReference type="NCBI Taxonomy" id="2980981"/>
    <lineage>
        <taxon>Viruses</taxon>
        <taxon>Riboviria</taxon>
        <taxon>Orthornavirae</taxon>
        <taxon>Duplornaviricota</taxon>
        <taxon>Chrymotiviricetes</taxon>
        <taxon>Ghabrivirales</taxon>
        <taxon>Alphatotivirineae</taxon>
        <taxon>Orthototiviridae</taxon>
        <taxon>Totivirus</taxon>
    </lineage>
</organism>
<protein>
    <submittedName>
        <fullName evidence="2">Coat protein</fullName>
    </submittedName>
</protein>
<reference evidence="2" key="1">
    <citation type="submission" date="2021-06" db="EMBL/GenBank/DDBJ databases">
        <authorList>
            <person name="Shi N."/>
            <person name="Huang B."/>
        </authorList>
    </citation>
    <scope>NUCLEOTIDE SEQUENCE</scope>
    <source>
        <strain evidence="2">NSBH11</strain>
    </source>
</reference>
<name>A0A977R5I3_9VIRU</name>
<sequence length="699" mass="78938">MSFLNFETLSGPLSKLSAKFDGFGLNLKYGVHYDIEADAEGVMKTRGRRRGALFSNHVTALGYVNVEYADDMSVYDGINKIMLGADGAPCYELVAAAVEKHYATNREEAVSYTRTYELCNDDNVVMILYNLLRYYHIKQLVKKDCKVSPEDIIYDDGHVQVDARSFLGINQERHAAEFDFNANIGASKLPEINKYTIDFLIEGVVLDCANMTETHINALRLACSSVVMEELPFRIAHNSEQACSELYYTNNKIDVSNEGVSFSDLSAENFKSALTAIVLNNRLQAQFDMAYAMYVQMIYQHTPRSAESFVWYVKRPTLVLSKARTARALHPLIIGGQPMVTDVSRWETFSAWRKHPDRAGLHSIALSEAVTCATFEYVTRANKFEDDPLRIVLGSVLISDTGLARELALANMRTGYNMKMPWVTTIGLRRYNWMDESELSKVLRVRVLDPLAARTYNIVNRIIAGGETVSLLQLLEIVPACYPILSMGVNVSKYYMNETYMEVEAKVCQETGNMRVYTAHDAHKLMAMLRVMGFNATVRRSEDNKTFSNWAPNANGHYVPAFAATEKQDEYFEFESENLVARQHNWLMLPYAEDKFKLKVKMNFITFSIFVDGQRKTILGAPVIIEKLKEGLGEVRVLGEQVHYTQVDVKGVDSVRAMQDFRRLWQTGMAVAQAEVFTGPSAVETVYPIQPPAPAEYDA</sequence>
<dbReference type="Gene3D" id="3.90.1840.10">
    <property type="entry name" value="Major capsid protein"/>
    <property type="match status" value="1"/>
</dbReference>
<dbReference type="InterPro" id="IPR015302">
    <property type="entry name" value="Major_coat_LA-virus"/>
</dbReference>
<keyword evidence="2" id="KW-0167">Capsid protein</keyword>
<dbReference type="Pfam" id="PF09220">
    <property type="entry name" value="LA-virus_coat"/>
    <property type="match status" value="1"/>
</dbReference>
<evidence type="ECO:0000313" key="2">
    <source>
        <dbReference type="EMBL" id="UXL82824.1"/>
    </source>
</evidence>
<dbReference type="GO" id="GO:0019028">
    <property type="term" value="C:viral capsid"/>
    <property type="evidence" value="ECO:0007669"/>
    <property type="project" value="UniProtKB-KW"/>
</dbReference>
<dbReference type="InterPro" id="IPR036332">
    <property type="entry name" value="Major_coat_LA-virus_sf"/>
</dbReference>
<dbReference type="SUPFAM" id="SSF82856">
    <property type="entry name" value="L-A virus major coat protein"/>
    <property type="match status" value="1"/>
</dbReference>
<evidence type="ECO:0000259" key="1">
    <source>
        <dbReference type="Pfam" id="PF09220"/>
    </source>
</evidence>